<evidence type="ECO:0000313" key="1">
    <source>
        <dbReference type="EMBL" id="SQI24848.1"/>
    </source>
</evidence>
<gene>
    <name evidence="1" type="primary">sifB</name>
    <name evidence="1" type="ORF">NCTC7307_02877</name>
</gene>
<organism evidence="1 2">
    <name type="scientific">Salmonella enterica subsp. arizonae</name>
    <dbReference type="NCBI Taxonomy" id="59203"/>
    <lineage>
        <taxon>Bacteria</taxon>
        <taxon>Pseudomonadati</taxon>
        <taxon>Pseudomonadota</taxon>
        <taxon>Gammaproteobacteria</taxon>
        <taxon>Enterobacterales</taxon>
        <taxon>Enterobacteriaceae</taxon>
        <taxon>Salmonella</taxon>
    </lineage>
</organism>
<dbReference type="Gene3D" id="3.30.2440.10">
    <property type="entry name" value="Secreted effector protein SifA"/>
    <property type="match status" value="1"/>
</dbReference>
<keyword evidence="2" id="KW-1185">Reference proteome</keyword>
<dbReference type="AlphaFoldDB" id="A0A2X4TQV0"/>
<dbReference type="Proteomes" id="UP000248731">
    <property type="component" value="Chromosome 1"/>
</dbReference>
<dbReference type="EMBL" id="LS483466">
    <property type="protein sequence ID" value="SQI24848.1"/>
    <property type="molecule type" value="Genomic_DNA"/>
</dbReference>
<dbReference type="Pfam" id="PF06767">
    <property type="entry name" value="Sif"/>
    <property type="match status" value="1"/>
</dbReference>
<reference evidence="1 2" key="1">
    <citation type="submission" date="2018-06" db="EMBL/GenBank/DDBJ databases">
        <authorList>
            <consortium name="Pathogen Informatics"/>
            <person name="Doyle S."/>
        </authorList>
    </citation>
    <scope>NUCLEOTIDE SEQUENCE [LARGE SCALE GENOMIC DNA]</scope>
    <source>
        <strain evidence="1 2">NCTC7307</strain>
    </source>
</reference>
<dbReference type="InterPro" id="IPR010637">
    <property type="entry name" value="Sif"/>
</dbReference>
<name>A0A2X4TQV0_SALER</name>
<protein>
    <submittedName>
        <fullName evidence="1">Secreted effector protein</fullName>
    </submittedName>
</protein>
<dbReference type="Gene3D" id="1.10.4120.20">
    <property type="match status" value="1"/>
</dbReference>
<evidence type="ECO:0000313" key="2">
    <source>
        <dbReference type="Proteomes" id="UP000248731"/>
    </source>
</evidence>
<proteinExistence type="predicted"/>
<dbReference type="NCBIfam" id="NF007046">
    <property type="entry name" value="PRK09499.1"/>
    <property type="match status" value="1"/>
</dbReference>
<accession>A0A2X4TQV0</accession>
<sequence>MPITIGSSFLKSELFPENSNTQRSFFYLLWEAIKEFFCGTGRADADRYIKELCNITSPPGAQRLLDLFCALYKLSSPTCRDNFHFEYYKDAECQYTNLYIEDGAETPLRIVIRQDYYYYSIMDKTVTCIYTYPETLKTYPDVSIKTGTYVCEPLCCLFPERLLLTLPGDITFSISLNEIKETLIGMAENGTLYSWKEQERKIAISSRINTGIARAGVTHIDKATQNIIASKAISAADLKNTIYDANYTQSSIMQMAYSCLFKNDILANLLYEETCYNQLCLNELTEYVALQIHNCLFSENLSSLVEIAEKETHHQLLLNHKNNHL</sequence>